<protein>
    <submittedName>
        <fullName evidence="2">Unannotated protein</fullName>
    </submittedName>
</protein>
<reference evidence="2" key="1">
    <citation type="submission" date="2020-05" db="EMBL/GenBank/DDBJ databases">
        <authorList>
            <person name="Chiriac C."/>
            <person name="Salcher M."/>
            <person name="Ghai R."/>
            <person name="Kavagutti S V."/>
        </authorList>
    </citation>
    <scope>NUCLEOTIDE SEQUENCE</scope>
</reference>
<accession>A0A6J6D7Z4</accession>
<evidence type="ECO:0000256" key="1">
    <source>
        <dbReference type="SAM" id="Phobius"/>
    </source>
</evidence>
<feature type="transmembrane region" description="Helical" evidence="1">
    <location>
        <begin position="77"/>
        <end position="96"/>
    </location>
</feature>
<keyword evidence="1" id="KW-0812">Transmembrane</keyword>
<dbReference type="AlphaFoldDB" id="A0A6J6D7Z4"/>
<keyword evidence="1" id="KW-0472">Membrane</keyword>
<organism evidence="2">
    <name type="scientific">freshwater metagenome</name>
    <dbReference type="NCBI Taxonomy" id="449393"/>
    <lineage>
        <taxon>unclassified sequences</taxon>
        <taxon>metagenomes</taxon>
        <taxon>ecological metagenomes</taxon>
    </lineage>
</organism>
<keyword evidence="1" id="KW-1133">Transmembrane helix</keyword>
<gene>
    <name evidence="2" type="ORF">UFOPK1495_01446</name>
</gene>
<proteinExistence type="predicted"/>
<evidence type="ECO:0000313" key="2">
    <source>
        <dbReference type="EMBL" id="CAB4560120.1"/>
    </source>
</evidence>
<dbReference type="EMBL" id="CAEZSU010000176">
    <property type="protein sequence ID" value="CAB4560120.1"/>
    <property type="molecule type" value="Genomic_DNA"/>
</dbReference>
<feature type="transmembrane region" description="Helical" evidence="1">
    <location>
        <begin position="102"/>
        <end position="123"/>
    </location>
</feature>
<feature type="transmembrane region" description="Helical" evidence="1">
    <location>
        <begin position="135"/>
        <end position="157"/>
    </location>
</feature>
<sequence length="165" mass="17434">MTTELTRPRRSLRSVTQSVLLSCSLLLLVLADVLAFNQFATQSATDAILQIVVFAVGGAGLFEFLRRVLCSTSAASRWSAIVPGVLSGGAFIAWRIHAPVGWLVIITIASAAFLGTIAVRSLWGPESRKVSESAQLVGLLCLAQTIVLVYVATLAAVDASSVLFT</sequence>
<name>A0A6J6D7Z4_9ZZZZ</name>
<feature type="transmembrane region" description="Helical" evidence="1">
    <location>
        <begin position="45"/>
        <end position="65"/>
    </location>
</feature>